<evidence type="ECO:0000256" key="18">
    <source>
        <dbReference type="RuleBase" id="RU003403"/>
    </source>
</evidence>
<evidence type="ECO:0000313" key="20">
    <source>
        <dbReference type="EMBL" id="ABS88976.1"/>
    </source>
</evidence>
<dbReference type="RefSeq" id="YP_002213638.1">
    <property type="nucleotide sequence ID" value="NC_011197.1"/>
</dbReference>
<dbReference type="InterPro" id="IPR001750">
    <property type="entry name" value="ND/Mrp_TM"/>
</dbReference>
<evidence type="ECO:0000256" key="8">
    <source>
        <dbReference type="ARBA" id="ARBA00022692"/>
    </source>
</evidence>
<comment type="function">
    <text evidence="1">Core subunit of the mitochondrial membrane respiratory chain NADH dehydrogenase (Complex I) that is believed to belong to the minimal assembly required for catalysis. Complex I functions in the transfer of electrons from NADH to the respiratory chain. The immediate electron acceptor for the enzyme is believed to be ubiquinone.</text>
</comment>
<comment type="similarity">
    <text evidence="3 18">Belongs to the complex I subunit 2 family.</text>
</comment>
<evidence type="ECO:0000256" key="15">
    <source>
        <dbReference type="ARBA" id="ARBA00023128"/>
    </source>
</evidence>
<proteinExistence type="inferred from homology"/>
<dbReference type="GO" id="GO:0005743">
    <property type="term" value="C:mitochondrial inner membrane"/>
    <property type="evidence" value="ECO:0007669"/>
    <property type="project" value="UniProtKB-SubCell"/>
</dbReference>
<dbReference type="InterPro" id="IPR050175">
    <property type="entry name" value="Complex_I_Subunit_2"/>
</dbReference>
<dbReference type="AlphaFoldDB" id="B5KMD3"/>
<dbReference type="GO" id="GO:0008137">
    <property type="term" value="F:NADH dehydrogenase (ubiquinone) activity"/>
    <property type="evidence" value="ECO:0007669"/>
    <property type="project" value="UniProtKB-EC"/>
</dbReference>
<evidence type="ECO:0000256" key="13">
    <source>
        <dbReference type="ARBA" id="ARBA00023027"/>
    </source>
</evidence>
<reference evidence="20" key="1">
    <citation type="journal article" date="2009" name="Gene">
        <title>The complete mitochondrial genome of Atelura formicaria (Hexapoda: Zygentoma) and the phylogenetic relationships of basal insects.</title>
        <authorList>
            <person name="Comandi S."/>
            <person name="Carapelli A."/>
            <person name="Podsiadlowski L."/>
            <person name="Nardi F."/>
            <person name="Frati F."/>
        </authorList>
    </citation>
    <scope>NUCLEOTIDE SEQUENCE</scope>
</reference>
<dbReference type="CTD" id="4536"/>
<feature type="transmembrane region" description="Helical" evidence="18">
    <location>
        <begin position="94"/>
        <end position="113"/>
    </location>
</feature>
<keyword evidence="9 18" id="KW-0999">Mitochondrion inner membrane</keyword>
<evidence type="ECO:0000259" key="19">
    <source>
        <dbReference type="Pfam" id="PF00361"/>
    </source>
</evidence>
<evidence type="ECO:0000256" key="17">
    <source>
        <dbReference type="ARBA" id="ARBA00049551"/>
    </source>
</evidence>
<evidence type="ECO:0000256" key="6">
    <source>
        <dbReference type="ARBA" id="ARBA00022448"/>
    </source>
</evidence>
<keyword evidence="10 18" id="KW-1278">Translocase</keyword>
<comment type="catalytic activity">
    <reaction evidence="17 18">
        <text>a ubiquinone + NADH + 5 H(+)(in) = a ubiquinol + NAD(+) + 4 H(+)(out)</text>
        <dbReference type="Rhea" id="RHEA:29091"/>
        <dbReference type="Rhea" id="RHEA-COMP:9565"/>
        <dbReference type="Rhea" id="RHEA-COMP:9566"/>
        <dbReference type="ChEBI" id="CHEBI:15378"/>
        <dbReference type="ChEBI" id="CHEBI:16389"/>
        <dbReference type="ChEBI" id="CHEBI:17976"/>
        <dbReference type="ChEBI" id="CHEBI:57540"/>
        <dbReference type="ChEBI" id="CHEBI:57945"/>
        <dbReference type="EC" id="7.1.1.2"/>
    </reaction>
</comment>
<gene>
    <name evidence="20" type="primary">ND2</name>
</gene>
<feature type="transmembrane region" description="Helical" evidence="18">
    <location>
        <begin position="238"/>
        <end position="256"/>
    </location>
</feature>
<keyword evidence="12 18" id="KW-1133">Transmembrane helix</keyword>
<dbReference type="GO" id="GO:0006120">
    <property type="term" value="P:mitochondrial electron transport, NADH to ubiquinone"/>
    <property type="evidence" value="ECO:0007669"/>
    <property type="project" value="InterPro"/>
</dbReference>
<sequence>MIMNPASGLFMSTLMAGTFITICSKSWLGAWVGLEINLLSFIPLMINTSNQRTTEAALKYFLTQALASLILLLGLISSAIFSEMMHNLSHYSQNILIMALLIKMGSAPFHFWFPGVMEGLDWTNCIILSTWQKIAPLSLLSYVISMEWIITTTVVLSSLMGSLGGLNQTSLRKILAYSSINHLSWMIMSLNYGELLWITYFSIYSLLSITIMVIFSSHQMYHINQMFLKMNDPTLKHMTFISLLSLGGLPPLLGFLPKWLVILKMVEMNQIMIASTLIFTALVTLYFYMRISYSALLLNNSPQTWNLNTHPKTHIATQSYIVLSLFGMPLLLPLMSWL</sequence>
<evidence type="ECO:0000256" key="1">
    <source>
        <dbReference type="ARBA" id="ARBA00003257"/>
    </source>
</evidence>
<evidence type="ECO:0000256" key="7">
    <source>
        <dbReference type="ARBA" id="ARBA00022660"/>
    </source>
</evidence>
<keyword evidence="7 18" id="KW-0679">Respiratory chain</keyword>
<evidence type="ECO:0000256" key="12">
    <source>
        <dbReference type="ARBA" id="ARBA00022989"/>
    </source>
</evidence>
<feature type="transmembrane region" description="Helical" evidence="18">
    <location>
        <begin position="320"/>
        <end position="337"/>
    </location>
</feature>
<feature type="transmembrane region" description="Helical" evidence="18">
    <location>
        <begin position="28"/>
        <end position="46"/>
    </location>
</feature>
<keyword evidence="15 18" id="KW-0496">Mitochondrion</keyword>
<comment type="function">
    <text evidence="18">Core subunit of the mitochondrial membrane respiratory chain NADH dehydrogenase (Complex I) which catalyzes electron transfer from NADH through the respiratory chain, using ubiquinone as an electron acceptor. Essential for the catalytic activity and assembly of complex I.</text>
</comment>
<accession>B5KMD3</accession>
<geneLocation type="mitochondrion" evidence="20"/>
<dbReference type="PANTHER" id="PTHR46552:SF1">
    <property type="entry name" value="NADH-UBIQUINONE OXIDOREDUCTASE CHAIN 2"/>
    <property type="match status" value="1"/>
</dbReference>
<dbReference type="EC" id="7.1.1.2" evidence="4 18"/>
<feature type="transmembrane region" description="Helical" evidence="18">
    <location>
        <begin position="198"/>
        <end position="217"/>
    </location>
</feature>
<feature type="transmembrane region" description="Helical" evidence="18">
    <location>
        <begin position="139"/>
        <end position="162"/>
    </location>
</feature>
<evidence type="ECO:0000256" key="9">
    <source>
        <dbReference type="ARBA" id="ARBA00022792"/>
    </source>
</evidence>
<keyword evidence="14 18" id="KW-0830">Ubiquinone</keyword>
<feature type="transmembrane region" description="Helical" evidence="18">
    <location>
        <begin position="6"/>
        <end position="23"/>
    </location>
</feature>
<dbReference type="PRINTS" id="PR01436">
    <property type="entry name" value="NADHDHGNASE2"/>
</dbReference>
<feature type="transmembrane region" description="Helical" evidence="18">
    <location>
        <begin position="268"/>
        <end position="288"/>
    </location>
</feature>
<name>B5KMD3_9INSE</name>
<evidence type="ECO:0000256" key="11">
    <source>
        <dbReference type="ARBA" id="ARBA00022982"/>
    </source>
</evidence>
<evidence type="ECO:0000256" key="16">
    <source>
        <dbReference type="ARBA" id="ARBA00023136"/>
    </source>
</evidence>
<feature type="transmembrane region" description="Helical" evidence="18">
    <location>
        <begin position="58"/>
        <end position="82"/>
    </location>
</feature>
<keyword evidence="6" id="KW-0813">Transport</keyword>
<organism evidence="20">
    <name type="scientific">Atelura formicaria</name>
    <dbReference type="NCBI Taxonomy" id="459531"/>
    <lineage>
        <taxon>Eukaryota</taxon>
        <taxon>Metazoa</taxon>
        <taxon>Ecdysozoa</taxon>
        <taxon>Arthropoda</taxon>
        <taxon>Hexapoda</taxon>
        <taxon>Insecta</taxon>
        <taxon>Zygentoma</taxon>
        <taxon>Nicoletiidae</taxon>
        <taxon>Atelura</taxon>
    </lineage>
</organism>
<keyword evidence="13 18" id="KW-0520">NAD</keyword>
<keyword evidence="8 18" id="KW-0812">Transmembrane</keyword>
<evidence type="ECO:0000256" key="4">
    <source>
        <dbReference type="ARBA" id="ARBA00012944"/>
    </source>
</evidence>
<evidence type="ECO:0000256" key="14">
    <source>
        <dbReference type="ARBA" id="ARBA00023075"/>
    </source>
</evidence>
<dbReference type="InterPro" id="IPR003917">
    <property type="entry name" value="NADH_UbQ_OxRdtase_chain2"/>
</dbReference>
<dbReference type="PANTHER" id="PTHR46552">
    <property type="entry name" value="NADH-UBIQUINONE OXIDOREDUCTASE CHAIN 2"/>
    <property type="match status" value="1"/>
</dbReference>
<feature type="domain" description="NADH:quinone oxidoreductase/Mrp antiporter transmembrane" evidence="19">
    <location>
        <begin position="24"/>
        <end position="283"/>
    </location>
</feature>
<evidence type="ECO:0000256" key="2">
    <source>
        <dbReference type="ARBA" id="ARBA00004448"/>
    </source>
</evidence>
<keyword evidence="16 18" id="KW-0472">Membrane</keyword>
<keyword evidence="11 18" id="KW-0249">Electron transport</keyword>
<dbReference type="EMBL" id="EU084035">
    <property type="protein sequence ID" value="ABS88976.1"/>
    <property type="molecule type" value="Genomic_DNA"/>
</dbReference>
<evidence type="ECO:0000256" key="10">
    <source>
        <dbReference type="ARBA" id="ARBA00022967"/>
    </source>
</evidence>
<comment type="subcellular location">
    <subcellularLocation>
        <location evidence="2 18">Mitochondrion inner membrane</location>
        <topology evidence="2 18">Multi-pass membrane protein</topology>
    </subcellularLocation>
</comment>
<dbReference type="GeneID" id="6870677"/>
<evidence type="ECO:0000256" key="3">
    <source>
        <dbReference type="ARBA" id="ARBA00007012"/>
    </source>
</evidence>
<dbReference type="Pfam" id="PF00361">
    <property type="entry name" value="Proton_antipo_M"/>
    <property type="match status" value="1"/>
</dbReference>
<protein>
    <recommendedName>
        <fullName evidence="5 18">NADH-ubiquinone oxidoreductase chain 2</fullName>
        <ecNumber evidence="4 18">7.1.1.2</ecNumber>
    </recommendedName>
</protein>
<evidence type="ECO:0000256" key="5">
    <source>
        <dbReference type="ARBA" id="ARBA00021008"/>
    </source>
</evidence>